<gene>
    <name evidence="1" type="ORF">C8D84_103245</name>
</gene>
<dbReference type="Proteomes" id="UP000245655">
    <property type="component" value="Unassembled WGS sequence"/>
</dbReference>
<name>A0A2V2A4H8_PSYIM</name>
<organism evidence="1 2">
    <name type="scientific">Psychrobacter immobilis</name>
    <dbReference type="NCBI Taxonomy" id="498"/>
    <lineage>
        <taxon>Bacteria</taxon>
        <taxon>Pseudomonadati</taxon>
        <taxon>Pseudomonadota</taxon>
        <taxon>Gammaproteobacteria</taxon>
        <taxon>Moraxellales</taxon>
        <taxon>Moraxellaceae</taxon>
        <taxon>Psychrobacter</taxon>
    </lineage>
</organism>
<protein>
    <submittedName>
        <fullName evidence="1">Uncharacterized protein</fullName>
    </submittedName>
</protein>
<evidence type="ECO:0000313" key="2">
    <source>
        <dbReference type="Proteomes" id="UP000245655"/>
    </source>
</evidence>
<reference evidence="1 2" key="1">
    <citation type="submission" date="2018-05" db="EMBL/GenBank/DDBJ databases">
        <title>Genomic Encyclopedia of Type Strains, Phase IV (KMG-IV): sequencing the most valuable type-strain genomes for metagenomic binning, comparative biology and taxonomic classification.</title>
        <authorList>
            <person name="Goeker M."/>
        </authorList>
    </citation>
    <scope>NUCLEOTIDE SEQUENCE [LARGE SCALE GENOMIC DNA]</scope>
    <source>
        <strain evidence="1 2">DSM 7229</strain>
    </source>
</reference>
<sequence>MLIIWIVCYSNVYALITIIILEKQIMFLAEQISLIL</sequence>
<proteinExistence type="predicted"/>
<keyword evidence="2" id="KW-1185">Reference proteome</keyword>
<accession>A0A2V2A4H8</accession>
<comment type="caution">
    <text evidence="1">The sequence shown here is derived from an EMBL/GenBank/DDBJ whole genome shotgun (WGS) entry which is preliminary data.</text>
</comment>
<evidence type="ECO:0000313" key="1">
    <source>
        <dbReference type="EMBL" id="PWK14218.1"/>
    </source>
</evidence>
<dbReference type="EMBL" id="QGGM01000003">
    <property type="protein sequence ID" value="PWK14218.1"/>
    <property type="molecule type" value="Genomic_DNA"/>
</dbReference>
<dbReference type="AlphaFoldDB" id="A0A2V2A4H8"/>